<comment type="caution">
    <text evidence="1">The sequence shown here is derived from an EMBL/GenBank/DDBJ whole genome shotgun (WGS) entry which is preliminary data.</text>
</comment>
<organism evidence="1 2">
    <name type="scientific">Nonomuraea phyllanthi</name>
    <dbReference type="NCBI Taxonomy" id="2219224"/>
    <lineage>
        <taxon>Bacteria</taxon>
        <taxon>Bacillati</taxon>
        <taxon>Actinomycetota</taxon>
        <taxon>Actinomycetes</taxon>
        <taxon>Streptosporangiales</taxon>
        <taxon>Streptosporangiaceae</taxon>
        <taxon>Nonomuraea</taxon>
    </lineage>
</organism>
<reference evidence="1 2" key="1">
    <citation type="submission" date="2019-10" db="EMBL/GenBank/DDBJ databases">
        <title>Nonomuraea sp. nov., isolated from Phyllanthus amarus.</title>
        <authorList>
            <person name="Klykleung N."/>
            <person name="Tanasupawat S."/>
        </authorList>
    </citation>
    <scope>NUCLEOTIDE SEQUENCE [LARGE SCALE GENOMIC DNA]</scope>
    <source>
        <strain evidence="1 2">PA1-10</strain>
    </source>
</reference>
<evidence type="ECO:0000313" key="2">
    <source>
        <dbReference type="Proteomes" id="UP000312512"/>
    </source>
</evidence>
<dbReference type="OrthoDB" id="4518480at2"/>
<dbReference type="Proteomes" id="UP000312512">
    <property type="component" value="Unassembled WGS sequence"/>
</dbReference>
<accession>A0A5C4WQR0</accession>
<evidence type="ECO:0000313" key="1">
    <source>
        <dbReference type="EMBL" id="KAB8195929.1"/>
    </source>
</evidence>
<protein>
    <submittedName>
        <fullName evidence="1">Uncharacterized protein</fullName>
    </submittedName>
</protein>
<proteinExistence type="predicted"/>
<dbReference type="EMBL" id="VDLX02000003">
    <property type="protein sequence ID" value="KAB8195929.1"/>
    <property type="molecule type" value="Genomic_DNA"/>
</dbReference>
<name>A0A5C4WQR0_9ACTN</name>
<dbReference type="AlphaFoldDB" id="A0A5C4WQR0"/>
<sequence length="373" mass="39750">MGSKHFSAGRPAFSGARVTRWERAAVTPEAVWRGVTGAARSLLHGAGRRELITVKVGRRVMSDVALVPAWDGTETPEQWLGRMQEKFGADTSAMLHARDLSLHDRDLFEVLLSGLRPAFEEHGLTRGTAGVEAFLGEYRATPGAIHRQRCGNSHFVLQGRECLRFWDGDDWIPPSAERRAGGARSEERLPSLSVSSVADRARSVVVSAGECLTWEPGVWHVAETIGPAFAFTVARRTGSSVPGERSYPFAAEPDGRVGAAWLEGYRAFLGGPASAASALARASAYGLEGPEPRREPAGDLSRVAVSSHAPRLWHASEGEALVATHGASRAFPAAVLPWLAGLAGLPIGAEHAVPGDAVELARFLVDHGALRAA</sequence>
<keyword evidence="2" id="KW-1185">Reference proteome</keyword>
<dbReference type="RefSeq" id="WP_139630247.1">
    <property type="nucleotide sequence ID" value="NZ_VDLX02000003.1"/>
</dbReference>
<gene>
    <name evidence="1" type="ORF">FH608_010625</name>
</gene>